<dbReference type="Pfam" id="PF00085">
    <property type="entry name" value="Thioredoxin"/>
    <property type="match status" value="1"/>
</dbReference>
<dbReference type="EMBL" id="DUZY01000002">
    <property type="protein sequence ID" value="DAD27176.1"/>
    <property type="molecule type" value="Genomic_DNA"/>
</dbReference>
<comment type="caution">
    <text evidence="3">The sequence shown here is derived from an EMBL/GenBank/DDBJ whole genome shotgun (WGS) entry which is preliminary data.</text>
</comment>
<reference evidence="3 4" key="1">
    <citation type="journal article" date="2020" name="Mol. Biol. Evol.">
        <title>Distinct Expression and Methylation Patterns for Genes with Different Fates following a Single Whole-Genome Duplication in Flowering Plants.</title>
        <authorList>
            <person name="Shi T."/>
            <person name="Rahmani R.S."/>
            <person name="Gugger P.F."/>
            <person name="Wang M."/>
            <person name="Li H."/>
            <person name="Zhang Y."/>
            <person name="Li Z."/>
            <person name="Wang Q."/>
            <person name="Van de Peer Y."/>
            <person name="Marchal K."/>
            <person name="Chen J."/>
        </authorList>
    </citation>
    <scope>NUCLEOTIDE SEQUENCE [LARGE SCALE GENOMIC DNA]</scope>
    <source>
        <tissue evidence="3">Leaf</tissue>
    </source>
</reference>
<evidence type="ECO:0000313" key="3">
    <source>
        <dbReference type="EMBL" id="DAD27176.1"/>
    </source>
</evidence>
<feature type="domain" description="Thioredoxin" evidence="2">
    <location>
        <begin position="17"/>
        <end position="111"/>
    </location>
</feature>
<name>A0A822Y7J4_NELNU</name>
<dbReference type="Gene3D" id="3.40.30.10">
    <property type="entry name" value="Glutaredoxin"/>
    <property type="match status" value="1"/>
</dbReference>
<accession>A0A822Y7J4</accession>
<dbReference type="PANTHER" id="PTHR47126:SF3">
    <property type="entry name" value="5'-ADENYLYLSULFATE REDUCTASE-LIKE 5"/>
    <property type="match status" value="1"/>
</dbReference>
<protein>
    <recommendedName>
        <fullName evidence="2">Thioredoxin domain-containing protein</fullName>
    </recommendedName>
</protein>
<dbReference type="InterPro" id="IPR036249">
    <property type="entry name" value="Thioredoxin-like_sf"/>
</dbReference>
<evidence type="ECO:0000313" key="4">
    <source>
        <dbReference type="Proteomes" id="UP000607653"/>
    </source>
</evidence>
<proteinExistence type="predicted"/>
<dbReference type="AlphaFoldDB" id="A0A822Y7J4"/>
<feature type="transmembrane region" description="Helical" evidence="1">
    <location>
        <begin position="155"/>
        <end position="172"/>
    </location>
</feature>
<evidence type="ECO:0000259" key="2">
    <source>
        <dbReference type="Pfam" id="PF00085"/>
    </source>
</evidence>
<dbReference type="InterPro" id="IPR013766">
    <property type="entry name" value="Thioredoxin_domain"/>
</dbReference>
<keyword evidence="4" id="KW-1185">Reference proteome</keyword>
<dbReference type="Proteomes" id="UP000607653">
    <property type="component" value="Unassembled WGS sequence"/>
</dbReference>
<dbReference type="SUPFAM" id="SSF52833">
    <property type="entry name" value="Thioredoxin-like"/>
    <property type="match status" value="1"/>
</dbReference>
<sequence length="239" mass="27320">MEKILNMISPFFKADGEFLERVLSSSQRNMYTSVLFYGSWCPFSQGLRSTFDTLSSMFPQVTHLAVEQSSAMPSVFSRYGIHSLPSIVIVSQTGKLRYHGPKDLASLVHFYKSITGLKPVDYFTEDCSSTLGSEKSLLQFWGGSSTRDILAREPYLMFSILFLCLRAIVYFFPGMLSRLKAFWVLYVPRLNLGIFGETSQLLERALHVIDMKRVWSKLRLCKTRNFHKGAKNALYGHLH</sequence>
<organism evidence="3 4">
    <name type="scientific">Nelumbo nucifera</name>
    <name type="common">Sacred lotus</name>
    <dbReference type="NCBI Taxonomy" id="4432"/>
    <lineage>
        <taxon>Eukaryota</taxon>
        <taxon>Viridiplantae</taxon>
        <taxon>Streptophyta</taxon>
        <taxon>Embryophyta</taxon>
        <taxon>Tracheophyta</taxon>
        <taxon>Spermatophyta</taxon>
        <taxon>Magnoliopsida</taxon>
        <taxon>Proteales</taxon>
        <taxon>Nelumbonaceae</taxon>
        <taxon>Nelumbo</taxon>
    </lineage>
</organism>
<dbReference type="InterPro" id="IPR044794">
    <property type="entry name" value="APRL5/7"/>
</dbReference>
<keyword evidence="1" id="KW-0812">Transmembrane</keyword>
<keyword evidence="1" id="KW-0472">Membrane</keyword>
<evidence type="ECO:0000256" key="1">
    <source>
        <dbReference type="SAM" id="Phobius"/>
    </source>
</evidence>
<gene>
    <name evidence="3" type="ORF">HUJ06_028644</name>
</gene>
<keyword evidence="1" id="KW-1133">Transmembrane helix</keyword>
<dbReference type="PANTHER" id="PTHR47126">
    <property type="entry name" value="5'-ADENYLYLSULFATE REDUCTASE-LIKE 7"/>
    <property type="match status" value="1"/>
</dbReference>